<comment type="subcellular location">
    <subcellularLocation>
        <location evidence="1">Cytoplasm</location>
    </subcellularLocation>
</comment>
<dbReference type="GO" id="GO:0005634">
    <property type="term" value="C:nucleus"/>
    <property type="evidence" value="ECO:0007669"/>
    <property type="project" value="TreeGrafter"/>
</dbReference>
<sequence length="244" mass="27195">MSNSTVLVTIHAPTVPIVSERRLPADTALLAIKGRLELLCGVPPEAQKLSVWSSRTDDKDSRPSLVLHLDNSHASKTLEELGVKDGMGILLEDQRSTSERDQFGAEEEEKVQKYEMDDETYAQRSDTVMAYKQRMKMGRFGDTQSVSSSDAGQLPEQYKVDARCEVEGSRRGTIRYVGETEFAKGIWIGVEYDEPVGKNDGSVAGKRYFTCTPKFGGFVKAEKVNVGDFPVRSIEDELEDDEEM</sequence>
<dbReference type="InterPro" id="IPR036859">
    <property type="entry name" value="CAP-Gly_dom_sf"/>
</dbReference>
<dbReference type="SUPFAM" id="SSF54236">
    <property type="entry name" value="Ubiquitin-like"/>
    <property type="match status" value="1"/>
</dbReference>
<dbReference type="PANTHER" id="PTHR18916">
    <property type="entry name" value="DYNACTIN 1-RELATED MICROTUBULE-BINDING"/>
    <property type="match status" value="1"/>
</dbReference>
<dbReference type="GO" id="GO:0031122">
    <property type="term" value="P:cytoplasmic microtubule organization"/>
    <property type="evidence" value="ECO:0007669"/>
    <property type="project" value="TreeGrafter"/>
</dbReference>
<dbReference type="FunFam" id="2.30.30.190:FF:000013">
    <property type="entry name" value="Tubulin-folding cofactor B"/>
    <property type="match status" value="1"/>
</dbReference>
<keyword evidence="2" id="KW-0963">Cytoplasm</keyword>
<dbReference type="Gene3D" id="2.30.30.190">
    <property type="entry name" value="CAP Gly-rich-like domain"/>
    <property type="match status" value="1"/>
</dbReference>
<dbReference type="FunCoup" id="A0A316VHV5">
    <property type="interactions" value="340"/>
</dbReference>
<dbReference type="GO" id="GO:0051010">
    <property type="term" value="F:microtubule plus-end binding"/>
    <property type="evidence" value="ECO:0007669"/>
    <property type="project" value="TreeGrafter"/>
</dbReference>
<dbReference type="Proteomes" id="UP000245771">
    <property type="component" value="Unassembled WGS sequence"/>
</dbReference>
<dbReference type="InParanoid" id="A0A316VHV5"/>
<comment type="similarity">
    <text evidence="4">Belongs to the TBCB family.</text>
</comment>
<dbReference type="OrthoDB" id="5295208at2759"/>
<dbReference type="AlphaFoldDB" id="A0A316VHV5"/>
<name>A0A316VHV5_9BASI</name>
<dbReference type="Pfam" id="PF01302">
    <property type="entry name" value="CAP_GLY"/>
    <property type="match status" value="1"/>
</dbReference>
<dbReference type="GO" id="GO:0035371">
    <property type="term" value="C:microtubule plus-end"/>
    <property type="evidence" value="ECO:0007669"/>
    <property type="project" value="TreeGrafter"/>
</dbReference>
<dbReference type="STRING" id="1280837.A0A316VHV5"/>
<evidence type="ECO:0000256" key="4">
    <source>
        <dbReference type="ARBA" id="ARBA00025779"/>
    </source>
</evidence>
<evidence type="ECO:0000256" key="1">
    <source>
        <dbReference type="ARBA" id="ARBA00004496"/>
    </source>
</evidence>
<dbReference type="Gene3D" id="3.10.20.90">
    <property type="entry name" value="Phosphatidylinositol 3-kinase Catalytic Subunit, Chain A, domain 1"/>
    <property type="match status" value="1"/>
</dbReference>
<evidence type="ECO:0000256" key="3">
    <source>
        <dbReference type="ARBA" id="ARBA00023186"/>
    </source>
</evidence>
<evidence type="ECO:0000313" key="7">
    <source>
        <dbReference type="Proteomes" id="UP000245771"/>
    </source>
</evidence>
<evidence type="ECO:0000259" key="5">
    <source>
        <dbReference type="PROSITE" id="PS50245"/>
    </source>
</evidence>
<dbReference type="SMART" id="SM01052">
    <property type="entry name" value="CAP_GLY"/>
    <property type="match status" value="1"/>
</dbReference>
<dbReference type="InterPro" id="IPR000938">
    <property type="entry name" value="CAP-Gly_domain"/>
</dbReference>
<gene>
    <name evidence="6" type="ORF">FA14DRAFT_160658</name>
</gene>
<dbReference type="PANTHER" id="PTHR18916:SF85">
    <property type="entry name" value="TUBULIN-FOLDING COFACTOR B"/>
    <property type="match status" value="1"/>
</dbReference>
<dbReference type="GO" id="GO:0005938">
    <property type="term" value="C:cell cortex"/>
    <property type="evidence" value="ECO:0007669"/>
    <property type="project" value="TreeGrafter"/>
</dbReference>
<dbReference type="SUPFAM" id="SSF74924">
    <property type="entry name" value="Cap-Gly domain"/>
    <property type="match status" value="1"/>
</dbReference>
<dbReference type="InterPro" id="IPR029071">
    <property type="entry name" value="Ubiquitin-like_domsf"/>
</dbReference>
<keyword evidence="7" id="KW-1185">Reference proteome</keyword>
<accession>A0A316VHV5</accession>
<dbReference type="EMBL" id="KZ819603">
    <property type="protein sequence ID" value="PWN35571.1"/>
    <property type="molecule type" value="Genomic_DNA"/>
</dbReference>
<dbReference type="Pfam" id="PF14560">
    <property type="entry name" value="Ubiquitin_2"/>
    <property type="match status" value="1"/>
</dbReference>
<dbReference type="InterPro" id="IPR000626">
    <property type="entry name" value="Ubiquitin-like_dom"/>
</dbReference>
<dbReference type="GO" id="GO:0005829">
    <property type="term" value="C:cytosol"/>
    <property type="evidence" value="ECO:0007669"/>
    <property type="project" value="UniProtKB-ARBA"/>
</dbReference>
<organism evidence="6 7">
    <name type="scientific">Meira miltonrushii</name>
    <dbReference type="NCBI Taxonomy" id="1280837"/>
    <lineage>
        <taxon>Eukaryota</taxon>
        <taxon>Fungi</taxon>
        <taxon>Dikarya</taxon>
        <taxon>Basidiomycota</taxon>
        <taxon>Ustilaginomycotina</taxon>
        <taxon>Exobasidiomycetes</taxon>
        <taxon>Exobasidiales</taxon>
        <taxon>Brachybasidiaceae</taxon>
        <taxon>Meira</taxon>
    </lineage>
</organism>
<evidence type="ECO:0000256" key="2">
    <source>
        <dbReference type="ARBA" id="ARBA00022490"/>
    </source>
</evidence>
<dbReference type="PROSITE" id="PS50245">
    <property type="entry name" value="CAP_GLY_2"/>
    <property type="match status" value="1"/>
</dbReference>
<proteinExistence type="inferred from homology"/>
<evidence type="ECO:0000313" key="6">
    <source>
        <dbReference type="EMBL" id="PWN35571.1"/>
    </source>
</evidence>
<reference evidence="6 7" key="1">
    <citation type="journal article" date="2018" name="Mol. Biol. Evol.">
        <title>Broad Genomic Sampling Reveals a Smut Pathogenic Ancestry of the Fungal Clade Ustilaginomycotina.</title>
        <authorList>
            <person name="Kijpornyongpan T."/>
            <person name="Mondo S.J."/>
            <person name="Barry K."/>
            <person name="Sandor L."/>
            <person name="Lee J."/>
            <person name="Lipzen A."/>
            <person name="Pangilinan J."/>
            <person name="LaButti K."/>
            <person name="Hainaut M."/>
            <person name="Henrissat B."/>
            <person name="Grigoriev I.V."/>
            <person name="Spatafora J.W."/>
            <person name="Aime M.C."/>
        </authorList>
    </citation>
    <scope>NUCLEOTIDE SEQUENCE [LARGE SCALE GENOMIC DNA]</scope>
    <source>
        <strain evidence="6 7">MCA 3882</strain>
    </source>
</reference>
<dbReference type="PROSITE" id="PS00845">
    <property type="entry name" value="CAP_GLY_1"/>
    <property type="match status" value="1"/>
</dbReference>
<dbReference type="GeneID" id="37020551"/>
<protein>
    <recommendedName>
        <fullName evidence="5">CAP-Gly domain-containing protein</fullName>
    </recommendedName>
</protein>
<keyword evidence="3" id="KW-0143">Chaperone</keyword>
<dbReference type="RefSeq" id="XP_025355873.1">
    <property type="nucleotide sequence ID" value="XM_025498770.1"/>
</dbReference>
<feature type="domain" description="CAP-Gly" evidence="5">
    <location>
        <begin position="178"/>
        <end position="220"/>
    </location>
</feature>